<dbReference type="OrthoDB" id="248923at2759"/>
<evidence type="ECO:0000256" key="9">
    <source>
        <dbReference type="SAM" id="MobiDB-lite"/>
    </source>
</evidence>
<dbReference type="AlphaFoldDB" id="A0A1V9ZGC7"/>
<dbReference type="InterPro" id="IPR000719">
    <property type="entry name" value="Prot_kinase_dom"/>
</dbReference>
<evidence type="ECO:0000256" key="6">
    <source>
        <dbReference type="ARBA" id="ARBA00022840"/>
    </source>
</evidence>
<evidence type="ECO:0000256" key="3">
    <source>
        <dbReference type="ARBA" id="ARBA00022679"/>
    </source>
</evidence>
<evidence type="ECO:0000256" key="7">
    <source>
        <dbReference type="ARBA" id="ARBA00047899"/>
    </source>
</evidence>
<comment type="caution">
    <text evidence="11">The sequence shown here is derived from an EMBL/GenBank/DDBJ whole genome shotgun (WGS) entry which is preliminary data.</text>
</comment>
<dbReference type="SUPFAM" id="SSF56112">
    <property type="entry name" value="Protein kinase-like (PK-like)"/>
    <property type="match status" value="1"/>
</dbReference>
<dbReference type="STRING" id="1202772.A0A1V9ZGC7"/>
<organism evidence="11 12">
    <name type="scientific">Achlya hypogyna</name>
    <name type="common">Oomycete</name>
    <name type="synonym">Protoachlya hypogyna</name>
    <dbReference type="NCBI Taxonomy" id="1202772"/>
    <lineage>
        <taxon>Eukaryota</taxon>
        <taxon>Sar</taxon>
        <taxon>Stramenopiles</taxon>
        <taxon>Oomycota</taxon>
        <taxon>Saprolegniomycetes</taxon>
        <taxon>Saprolegniales</taxon>
        <taxon>Achlyaceae</taxon>
        <taxon>Achlya</taxon>
    </lineage>
</organism>
<evidence type="ECO:0000256" key="2">
    <source>
        <dbReference type="ARBA" id="ARBA00022527"/>
    </source>
</evidence>
<dbReference type="SMART" id="SM00220">
    <property type="entry name" value="S_TKc"/>
    <property type="match status" value="1"/>
</dbReference>
<dbReference type="PROSITE" id="PS50011">
    <property type="entry name" value="PROTEIN_KINASE_DOM"/>
    <property type="match status" value="1"/>
</dbReference>
<gene>
    <name evidence="11" type="ORF">ACHHYP_12734</name>
</gene>
<evidence type="ECO:0000256" key="8">
    <source>
        <dbReference type="ARBA" id="ARBA00048679"/>
    </source>
</evidence>
<comment type="catalytic activity">
    <reaction evidence="8">
        <text>L-seryl-[protein] + ATP = O-phospho-L-seryl-[protein] + ADP + H(+)</text>
        <dbReference type="Rhea" id="RHEA:17989"/>
        <dbReference type="Rhea" id="RHEA-COMP:9863"/>
        <dbReference type="Rhea" id="RHEA-COMP:11604"/>
        <dbReference type="ChEBI" id="CHEBI:15378"/>
        <dbReference type="ChEBI" id="CHEBI:29999"/>
        <dbReference type="ChEBI" id="CHEBI:30616"/>
        <dbReference type="ChEBI" id="CHEBI:83421"/>
        <dbReference type="ChEBI" id="CHEBI:456216"/>
        <dbReference type="EC" id="2.7.11.1"/>
    </reaction>
</comment>
<protein>
    <recommendedName>
        <fullName evidence="1">non-specific serine/threonine protein kinase</fullName>
        <ecNumber evidence="1">2.7.11.1</ecNumber>
    </recommendedName>
</protein>
<keyword evidence="3" id="KW-0808">Transferase</keyword>
<keyword evidence="2" id="KW-0723">Serine/threonine-protein kinase</keyword>
<evidence type="ECO:0000313" key="12">
    <source>
        <dbReference type="Proteomes" id="UP000243579"/>
    </source>
</evidence>
<feature type="region of interest" description="Disordered" evidence="9">
    <location>
        <begin position="558"/>
        <end position="590"/>
    </location>
</feature>
<dbReference type="Gene3D" id="1.10.510.10">
    <property type="entry name" value="Transferase(Phosphotransferase) domain 1"/>
    <property type="match status" value="1"/>
</dbReference>
<dbReference type="PANTHER" id="PTHR44899">
    <property type="entry name" value="CAMK FAMILY PROTEIN KINASE"/>
    <property type="match status" value="1"/>
</dbReference>
<proteinExistence type="predicted"/>
<dbReference type="SUPFAM" id="SSF53335">
    <property type="entry name" value="S-adenosyl-L-methionine-dependent methyltransferases"/>
    <property type="match status" value="1"/>
</dbReference>
<keyword evidence="5 11" id="KW-0418">Kinase</keyword>
<name>A0A1V9ZGC7_ACHHY</name>
<evidence type="ECO:0000259" key="10">
    <source>
        <dbReference type="PROSITE" id="PS50011"/>
    </source>
</evidence>
<dbReference type="PANTHER" id="PTHR44899:SF3">
    <property type="entry name" value="SERINE_THREONINE-PROTEIN KINASE NEK1"/>
    <property type="match status" value="1"/>
</dbReference>
<keyword evidence="12" id="KW-1185">Reference proteome</keyword>
<evidence type="ECO:0000256" key="5">
    <source>
        <dbReference type="ARBA" id="ARBA00022777"/>
    </source>
</evidence>
<keyword evidence="6" id="KW-0067">ATP-binding</keyword>
<reference evidence="11 12" key="1">
    <citation type="journal article" date="2014" name="Genome Biol. Evol.">
        <title>The secreted proteins of Achlya hypogyna and Thraustotheca clavata identify the ancestral oomycete secretome and reveal gene acquisitions by horizontal gene transfer.</title>
        <authorList>
            <person name="Misner I."/>
            <person name="Blouin N."/>
            <person name="Leonard G."/>
            <person name="Richards T.A."/>
            <person name="Lane C.E."/>
        </authorList>
    </citation>
    <scope>NUCLEOTIDE SEQUENCE [LARGE SCALE GENOMIC DNA]</scope>
    <source>
        <strain evidence="11 12">ATCC 48635</strain>
    </source>
</reference>
<dbReference type="InterPro" id="IPR008271">
    <property type="entry name" value="Ser/Thr_kinase_AS"/>
</dbReference>
<dbReference type="InterPro" id="IPR011009">
    <property type="entry name" value="Kinase-like_dom_sf"/>
</dbReference>
<evidence type="ECO:0000256" key="1">
    <source>
        <dbReference type="ARBA" id="ARBA00012513"/>
    </source>
</evidence>
<dbReference type="EC" id="2.7.11.1" evidence="1"/>
<accession>A0A1V9ZGC7</accession>
<dbReference type="Pfam" id="PF10294">
    <property type="entry name" value="Methyltransf_16"/>
    <property type="match status" value="1"/>
</dbReference>
<dbReference type="PROSITE" id="PS00108">
    <property type="entry name" value="PROTEIN_KINASE_ST"/>
    <property type="match status" value="1"/>
</dbReference>
<dbReference type="EMBL" id="JNBR01000123">
    <property type="protein sequence ID" value="OQR97043.1"/>
    <property type="molecule type" value="Genomic_DNA"/>
</dbReference>
<evidence type="ECO:0000256" key="4">
    <source>
        <dbReference type="ARBA" id="ARBA00022741"/>
    </source>
</evidence>
<dbReference type="InterPro" id="IPR019410">
    <property type="entry name" value="Methyltransf_16"/>
</dbReference>
<sequence>MTQTIVVAGRTYGISETLESDQLDALFSDAWTGSLVWRASIFLSSQLARLQGDGAFTAGSTVIELGSGCGLVGLVAQDLGAAHVVVTDQEEIVGLLEHNIALNGPRDLTAIRAEQFNWGSNTFRDLWVNDQPFDYIVVSDCINPIYGVESWRNLAKSIRDLGGAHTVCYLSYEERGDNAALADFQACSAAYLHHELVLRDGSILLYRITPRPTMEAYARIRLLGGGSFGNVYLMREKAVGGGLVCVKDIGVGSKGALRDGVNEATLMARLDHPNVIAYKDAFAARNHRHYYIVMQYCAGGDLHAKILAQPQPFPEHVVTLIFAQVSLGLHCMHAAGIMHRDLKSHNVFVATGGQYILGDLGISRELGEDMAATVVGTPFFMAPEQCTGDRYGFPADVWSLGCLLYELCALAYPFAGATTPALMLHICAGSYAPLPRDVSFPLQKLVAQMLAVEPGQRPAVADVLRSPVLRPALVSYAHHVRKRGARSHVEVLRSQFRSLDMPDVWADSARVSQQRADGVEIPTPQYKYSEADMAAWLEKERERHLRLVLDHIKARRALAPPNPTPAVRSAPPQPTAANFSPRPEMGTDPEWQAPVQAVPRPLPAPRYRAEVAVGAFRKGVPLTAQAKPYLAMACKDVRVLRAQAYAEAAKAREFALATADEARAAWQQLQSDVETQLAACLT</sequence>
<keyword evidence="4" id="KW-0547">Nucleotide-binding</keyword>
<dbReference type="Gene3D" id="3.40.50.150">
    <property type="entry name" value="Vaccinia Virus protein VP39"/>
    <property type="match status" value="1"/>
</dbReference>
<dbReference type="GO" id="GO:0004674">
    <property type="term" value="F:protein serine/threonine kinase activity"/>
    <property type="evidence" value="ECO:0007669"/>
    <property type="project" value="UniProtKB-KW"/>
</dbReference>
<dbReference type="Proteomes" id="UP000243579">
    <property type="component" value="Unassembled WGS sequence"/>
</dbReference>
<dbReference type="InterPro" id="IPR029063">
    <property type="entry name" value="SAM-dependent_MTases_sf"/>
</dbReference>
<dbReference type="InterPro" id="IPR051131">
    <property type="entry name" value="NEK_Ser/Thr_kinase_NIMA"/>
</dbReference>
<evidence type="ECO:0000313" key="11">
    <source>
        <dbReference type="EMBL" id="OQR97043.1"/>
    </source>
</evidence>
<dbReference type="GO" id="GO:0005524">
    <property type="term" value="F:ATP binding"/>
    <property type="evidence" value="ECO:0007669"/>
    <property type="project" value="UniProtKB-KW"/>
</dbReference>
<dbReference type="Pfam" id="PF00069">
    <property type="entry name" value="Pkinase"/>
    <property type="match status" value="1"/>
</dbReference>
<feature type="domain" description="Protein kinase" evidence="10">
    <location>
        <begin position="217"/>
        <end position="469"/>
    </location>
</feature>
<comment type="catalytic activity">
    <reaction evidence="7">
        <text>L-threonyl-[protein] + ATP = O-phospho-L-threonyl-[protein] + ADP + H(+)</text>
        <dbReference type="Rhea" id="RHEA:46608"/>
        <dbReference type="Rhea" id="RHEA-COMP:11060"/>
        <dbReference type="Rhea" id="RHEA-COMP:11605"/>
        <dbReference type="ChEBI" id="CHEBI:15378"/>
        <dbReference type="ChEBI" id="CHEBI:30013"/>
        <dbReference type="ChEBI" id="CHEBI:30616"/>
        <dbReference type="ChEBI" id="CHEBI:61977"/>
        <dbReference type="ChEBI" id="CHEBI:456216"/>
        <dbReference type="EC" id="2.7.11.1"/>
    </reaction>
</comment>
<dbReference type="CDD" id="cd02440">
    <property type="entry name" value="AdoMet_MTases"/>
    <property type="match status" value="1"/>
</dbReference>